<evidence type="ECO:0000313" key="2">
    <source>
        <dbReference type="EMBL" id="MFD1044250.1"/>
    </source>
</evidence>
<evidence type="ECO:0000259" key="1">
    <source>
        <dbReference type="Pfam" id="PF12728"/>
    </source>
</evidence>
<dbReference type="Pfam" id="PF12728">
    <property type="entry name" value="HTH_17"/>
    <property type="match status" value="1"/>
</dbReference>
<dbReference type="InterPro" id="IPR041657">
    <property type="entry name" value="HTH_17"/>
</dbReference>
<keyword evidence="3" id="KW-1185">Reference proteome</keyword>
<comment type="caution">
    <text evidence="2">The sequence shown here is derived from an EMBL/GenBank/DDBJ whole genome shotgun (WGS) entry which is preliminary data.</text>
</comment>
<accession>A0ABW3M0N4</accession>
<reference evidence="3" key="1">
    <citation type="journal article" date="2019" name="Int. J. Syst. Evol. Microbiol.">
        <title>The Global Catalogue of Microorganisms (GCM) 10K type strain sequencing project: providing services to taxonomists for standard genome sequencing and annotation.</title>
        <authorList>
            <consortium name="The Broad Institute Genomics Platform"/>
            <consortium name="The Broad Institute Genome Sequencing Center for Infectious Disease"/>
            <person name="Wu L."/>
            <person name="Ma J."/>
        </authorList>
    </citation>
    <scope>NUCLEOTIDE SEQUENCE [LARGE SCALE GENOMIC DNA]</scope>
    <source>
        <strain evidence="3">JCM 31486</strain>
    </source>
</reference>
<organism evidence="2 3">
    <name type="scientific">Kibdelosporangium lantanae</name>
    <dbReference type="NCBI Taxonomy" id="1497396"/>
    <lineage>
        <taxon>Bacteria</taxon>
        <taxon>Bacillati</taxon>
        <taxon>Actinomycetota</taxon>
        <taxon>Actinomycetes</taxon>
        <taxon>Pseudonocardiales</taxon>
        <taxon>Pseudonocardiaceae</taxon>
        <taxon>Kibdelosporangium</taxon>
    </lineage>
</organism>
<dbReference type="EMBL" id="JBHTIS010000019">
    <property type="protein sequence ID" value="MFD1044250.1"/>
    <property type="molecule type" value="Genomic_DNA"/>
</dbReference>
<feature type="domain" description="Helix-turn-helix" evidence="1">
    <location>
        <begin position="42"/>
        <end position="89"/>
    </location>
</feature>
<dbReference type="InterPro" id="IPR010093">
    <property type="entry name" value="SinI_DNA-bd"/>
</dbReference>
<proteinExistence type="predicted"/>
<name>A0ABW3M0N4_9PSEU</name>
<dbReference type="Proteomes" id="UP001597045">
    <property type="component" value="Unassembled WGS sequence"/>
</dbReference>
<evidence type="ECO:0000313" key="3">
    <source>
        <dbReference type="Proteomes" id="UP001597045"/>
    </source>
</evidence>
<sequence length="98" mass="10603">MSTTNTAELAALLAQLAQALAQEKQEQRPEVPAQRSTPERVLLTVEEAAQRLGIGRTMMFKLVKAGEVASVTIGRLRRVPASAVRDYAAHLANQHQAA</sequence>
<gene>
    <name evidence="2" type="ORF">ACFQ1S_00885</name>
</gene>
<protein>
    <submittedName>
        <fullName evidence="2">Helix-turn-helix domain-containing protein</fullName>
    </submittedName>
</protein>
<dbReference type="NCBIfam" id="TIGR01764">
    <property type="entry name" value="excise"/>
    <property type="match status" value="1"/>
</dbReference>